<gene>
    <name evidence="2" type="ORF">IPN75_12395</name>
</gene>
<protein>
    <submittedName>
        <fullName evidence="2">Uncharacterized protein</fullName>
    </submittedName>
</protein>
<keyword evidence="1" id="KW-0472">Membrane</keyword>
<reference evidence="2" key="1">
    <citation type="submission" date="2020-10" db="EMBL/GenBank/DDBJ databases">
        <title>Connecting structure to function with the recovery of over 1000 high-quality activated sludge metagenome-assembled genomes encoding full-length rRNA genes using long-read sequencing.</title>
        <authorList>
            <person name="Singleton C.M."/>
            <person name="Petriglieri F."/>
            <person name="Kristensen J.M."/>
            <person name="Kirkegaard R.H."/>
            <person name="Michaelsen T.Y."/>
            <person name="Andersen M.H."/>
            <person name="Karst S.M."/>
            <person name="Dueholm M.S."/>
            <person name="Nielsen P.H."/>
            <person name="Albertsen M."/>
        </authorList>
    </citation>
    <scope>NUCLEOTIDE SEQUENCE</scope>
    <source>
        <strain evidence="2">OdNE_18-Q3-R46-58_BAT3C.305</strain>
    </source>
</reference>
<keyword evidence="1" id="KW-1133">Transmembrane helix</keyword>
<organism evidence="2 3">
    <name type="scientific">Candidatus Dechloromonas phosphorivorans</name>
    <dbReference type="NCBI Taxonomy" id="2899244"/>
    <lineage>
        <taxon>Bacteria</taxon>
        <taxon>Pseudomonadati</taxon>
        <taxon>Pseudomonadota</taxon>
        <taxon>Betaproteobacteria</taxon>
        <taxon>Rhodocyclales</taxon>
        <taxon>Azonexaceae</taxon>
        <taxon>Dechloromonas</taxon>
    </lineage>
</organism>
<comment type="caution">
    <text evidence="2">The sequence shown here is derived from an EMBL/GenBank/DDBJ whole genome shotgun (WGS) entry which is preliminary data.</text>
</comment>
<evidence type="ECO:0000313" key="3">
    <source>
        <dbReference type="Proteomes" id="UP000808146"/>
    </source>
</evidence>
<evidence type="ECO:0000313" key="2">
    <source>
        <dbReference type="EMBL" id="MBK8891096.1"/>
    </source>
</evidence>
<sequence>MAFADNLPINESLGVFVGVAGMDWLADGHAEPLNALLAAVATGAAIVIARRWLKNRRKD</sequence>
<accession>A0A9D7QI79</accession>
<feature type="transmembrane region" description="Helical" evidence="1">
    <location>
        <begin position="33"/>
        <end position="53"/>
    </location>
</feature>
<proteinExistence type="predicted"/>
<evidence type="ECO:0000256" key="1">
    <source>
        <dbReference type="SAM" id="Phobius"/>
    </source>
</evidence>
<name>A0A9D7QI79_9RHOO</name>
<dbReference type="EMBL" id="JADKBR010000017">
    <property type="protein sequence ID" value="MBK8891096.1"/>
    <property type="molecule type" value="Genomic_DNA"/>
</dbReference>
<dbReference type="Proteomes" id="UP000808146">
    <property type="component" value="Unassembled WGS sequence"/>
</dbReference>
<keyword evidence="1" id="KW-0812">Transmembrane</keyword>
<dbReference type="AlphaFoldDB" id="A0A9D7QI79"/>